<comment type="caution">
    <text evidence="1">The sequence shown here is derived from an EMBL/GenBank/DDBJ whole genome shotgun (WGS) entry which is preliminary data.</text>
</comment>
<sequence length="70" mass="7918">MARQVRSACEPARTGSFRFSMRVLSCLPVGKTRAMMDSDVWGNYWKQSIIGRVQAAGDIKKTKGWQRDVP</sequence>
<name>J9EWV9_WUCBA</name>
<dbReference type="Proteomes" id="UP000004810">
    <property type="component" value="Unassembled WGS sequence"/>
</dbReference>
<evidence type="ECO:0000313" key="2">
    <source>
        <dbReference type="Proteomes" id="UP000004810"/>
    </source>
</evidence>
<organism evidence="1 2">
    <name type="scientific">Wuchereria bancrofti</name>
    <dbReference type="NCBI Taxonomy" id="6293"/>
    <lineage>
        <taxon>Eukaryota</taxon>
        <taxon>Metazoa</taxon>
        <taxon>Ecdysozoa</taxon>
        <taxon>Nematoda</taxon>
        <taxon>Chromadorea</taxon>
        <taxon>Rhabditida</taxon>
        <taxon>Spirurina</taxon>
        <taxon>Spiruromorpha</taxon>
        <taxon>Filarioidea</taxon>
        <taxon>Onchocercidae</taxon>
        <taxon>Wuchereria</taxon>
    </lineage>
</organism>
<protein>
    <submittedName>
        <fullName evidence="1">Uncharacterized protein</fullName>
    </submittedName>
</protein>
<dbReference type="AlphaFoldDB" id="J9EWV9"/>
<accession>J9EWV9</accession>
<proteinExistence type="predicted"/>
<reference evidence="2" key="1">
    <citation type="submission" date="2012-08" db="EMBL/GenBank/DDBJ databases">
        <title>The Genome Sequence of Wuchereria bancrofti.</title>
        <authorList>
            <person name="Nutman T.B."/>
            <person name="Fink D.L."/>
            <person name="Russ C."/>
            <person name="Young S."/>
            <person name="Zeng Q."/>
            <person name="Koehrsen M."/>
            <person name="Alvarado L."/>
            <person name="Berlin A."/>
            <person name="Chapman S.B."/>
            <person name="Chen Z."/>
            <person name="Freedman E."/>
            <person name="Gellesch M."/>
            <person name="Goldberg J."/>
            <person name="Griggs A."/>
            <person name="Gujja S."/>
            <person name="Heilman E.R."/>
            <person name="Heiman D."/>
            <person name="Hepburn T."/>
            <person name="Howarth C."/>
            <person name="Jen D."/>
            <person name="Larson L."/>
            <person name="Lewis B."/>
            <person name="Mehta T."/>
            <person name="Park D."/>
            <person name="Pearson M."/>
            <person name="Roberts A."/>
            <person name="Saif S."/>
            <person name="Shea T."/>
            <person name="Shenoy N."/>
            <person name="Sisk P."/>
            <person name="Stolte C."/>
            <person name="Sykes S."/>
            <person name="Walk T."/>
            <person name="White J."/>
            <person name="Yandava C."/>
            <person name="Haas B."/>
            <person name="Henn M.R."/>
            <person name="Nusbaum C."/>
            <person name="Birren B."/>
        </authorList>
    </citation>
    <scope>NUCLEOTIDE SEQUENCE [LARGE SCALE GENOMIC DNA]</scope>
    <source>
        <strain evidence="2">NA</strain>
    </source>
</reference>
<dbReference type="EMBL" id="ADBV01003463">
    <property type="protein sequence ID" value="EJW81662.1"/>
    <property type="molecule type" value="Genomic_DNA"/>
</dbReference>
<evidence type="ECO:0000313" key="1">
    <source>
        <dbReference type="EMBL" id="EJW81662.1"/>
    </source>
</evidence>
<gene>
    <name evidence="1" type="ORF">WUBG_07428</name>
</gene>